<accession>A0A6A4LRA4</accession>
<protein>
    <submittedName>
        <fullName evidence="2">Uncharacterized protein</fullName>
    </submittedName>
</protein>
<dbReference type="AlphaFoldDB" id="A0A6A4LRA4"/>
<dbReference type="Proteomes" id="UP000428333">
    <property type="component" value="Linkage Group LG06"/>
</dbReference>
<dbReference type="OrthoDB" id="8048523at2759"/>
<gene>
    <name evidence="2" type="ORF">C3L33_11018</name>
</gene>
<name>A0A6A4LRA4_9ERIC</name>
<feature type="non-terminal residue" evidence="2">
    <location>
        <position position="1"/>
    </location>
</feature>
<evidence type="ECO:0000313" key="2">
    <source>
        <dbReference type="EMBL" id="KAE9457077.1"/>
    </source>
</evidence>
<evidence type="ECO:0000313" key="3">
    <source>
        <dbReference type="Proteomes" id="UP000428333"/>
    </source>
</evidence>
<organism evidence="2 3">
    <name type="scientific">Rhododendron williamsianum</name>
    <dbReference type="NCBI Taxonomy" id="262921"/>
    <lineage>
        <taxon>Eukaryota</taxon>
        <taxon>Viridiplantae</taxon>
        <taxon>Streptophyta</taxon>
        <taxon>Embryophyta</taxon>
        <taxon>Tracheophyta</taxon>
        <taxon>Spermatophyta</taxon>
        <taxon>Magnoliopsida</taxon>
        <taxon>eudicotyledons</taxon>
        <taxon>Gunneridae</taxon>
        <taxon>Pentapetalae</taxon>
        <taxon>asterids</taxon>
        <taxon>Ericales</taxon>
        <taxon>Ericaceae</taxon>
        <taxon>Ericoideae</taxon>
        <taxon>Rhodoreae</taxon>
        <taxon>Rhododendron</taxon>
    </lineage>
</organism>
<keyword evidence="3" id="KW-1185">Reference proteome</keyword>
<comment type="caution">
    <text evidence="2">The sequence shown here is derived from an EMBL/GenBank/DDBJ whole genome shotgun (WGS) entry which is preliminary data.</text>
</comment>
<feature type="compositionally biased region" description="Acidic residues" evidence="1">
    <location>
        <begin position="93"/>
        <end position="103"/>
    </location>
</feature>
<dbReference type="EMBL" id="QEFC01001539">
    <property type="protein sequence ID" value="KAE9457077.1"/>
    <property type="molecule type" value="Genomic_DNA"/>
</dbReference>
<sequence length="120" mass="13425">MKPIEEFIAYCPKEKRGCVRWVENTSRTACVKEESTPLKFNSVDPSRAAGNSPVQVPHQRKFYYTSARSMAGSDTPPFKSFIKAKSGPSALEVDSDSSSEDETMLAPSKKYSQPREFPVR</sequence>
<evidence type="ECO:0000256" key="1">
    <source>
        <dbReference type="SAM" id="MobiDB-lite"/>
    </source>
</evidence>
<feature type="region of interest" description="Disordered" evidence="1">
    <location>
        <begin position="86"/>
        <end position="120"/>
    </location>
</feature>
<proteinExistence type="predicted"/>
<reference evidence="2 3" key="1">
    <citation type="journal article" date="2019" name="Genome Biol. Evol.">
        <title>The Rhododendron genome and chromosomal organization provide insight into shared whole-genome duplications across the heath family (Ericaceae).</title>
        <authorList>
            <person name="Soza V.L."/>
            <person name="Lindsley D."/>
            <person name="Waalkes A."/>
            <person name="Ramage E."/>
            <person name="Patwardhan R.P."/>
            <person name="Burton J.N."/>
            <person name="Adey A."/>
            <person name="Kumar A."/>
            <person name="Qiu R."/>
            <person name="Shendure J."/>
            <person name="Hall B."/>
        </authorList>
    </citation>
    <scope>NUCLEOTIDE SEQUENCE [LARGE SCALE GENOMIC DNA]</scope>
    <source>
        <strain evidence="2">RSF 1966-606</strain>
    </source>
</reference>